<keyword evidence="2" id="KW-1185">Reference proteome</keyword>
<protein>
    <submittedName>
        <fullName evidence="1">Uncharacterized protein</fullName>
    </submittedName>
</protein>
<name>A0A561TV35_9ACTN</name>
<reference evidence="1 2" key="1">
    <citation type="submission" date="2019-06" db="EMBL/GenBank/DDBJ databases">
        <title>Sequencing the genomes of 1000 actinobacteria strains.</title>
        <authorList>
            <person name="Klenk H.-P."/>
        </authorList>
    </citation>
    <scope>NUCLEOTIDE SEQUENCE [LARGE SCALE GENOMIC DNA]</scope>
    <source>
        <strain evidence="1 2">DSM 44826</strain>
    </source>
</reference>
<organism evidence="1 2">
    <name type="scientific">Kitasatospora viridis</name>
    <dbReference type="NCBI Taxonomy" id="281105"/>
    <lineage>
        <taxon>Bacteria</taxon>
        <taxon>Bacillati</taxon>
        <taxon>Actinomycetota</taxon>
        <taxon>Actinomycetes</taxon>
        <taxon>Kitasatosporales</taxon>
        <taxon>Streptomycetaceae</taxon>
        <taxon>Kitasatospora</taxon>
    </lineage>
</organism>
<evidence type="ECO:0000313" key="2">
    <source>
        <dbReference type="Proteomes" id="UP000317940"/>
    </source>
</evidence>
<dbReference type="AlphaFoldDB" id="A0A561TV35"/>
<dbReference type="RefSeq" id="WP_145908635.1">
    <property type="nucleotide sequence ID" value="NZ_BAAAMZ010000002.1"/>
</dbReference>
<gene>
    <name evidence="1" type="ORF">FHX73_1288</name>
</gene>
<evidence type="ECO:0000313" key="1">
    <source>
        <dbReference type="EMBL" id="TWF90976.1"/>
    </source>
</evidence>
<sequence length="295" mass="31275">MTIRKDLTPAGPAADPAVPDPAEGFADLLAASSLGAPHVRPFMAPLPEAIGARVAEHLGLDAAGPPCEAALPEQAHALVITVAVQGGDADDEATRARTRAELRTVLYGAFADVGVPEAALYWEERGDGVLLAMHGDVPPGRLLGSWPAAVHERLRRANAGRRAPLALLIGMDAGPVFFTMTGIHGTAVAISCRLSIARPTWELLDRERADIALAASNQLFEEATRYGGPSFDPDAFTCGRVGRRTGAAWFQLPGRPRPLLDTRWTRSTAVTAHQPGTSIHAAARMFTGAEHSRPW</sequence>
<dbReference type="Proteomes" id="UP000317940">
    <property type="component" value="Unassembled WGS sequence"/>
</dbReference>
<dbReference type="EMBL" id="VIWT01000002">
    <property type="protein sequence ID" value="TWF90976.1"/>
    <property type="molecule type" value="Genomic_DNA"/>
</dbReference>
<comment type="caution">
    <text evidence="1">The sequence shown here is derived from an EMBL/GenBank/DDBJ whole genome shotgun (WGS) entry which is preliminary data.</text>
</comment>
<proteinExistence type="predicted"/>
<dbReference type="OrthoDB" id="3482507at2"/>
<accession>A0A561TV35</accession>